<evidence type="ECO:0000256" key="5">
    <source>
        <dbReference type="ARBA" id="ARBA00022737"/>
    </source>
</evidence>
<evidence type="ECO:0000313" key="11">
    <source>
        <dbReference type="EMBL" id="KAF8402811.1"/>
    </source>
</evidence>
<keyword evidence="6 9" id="KW-1133">Transmembrane helix</keyword>
<organism evidence="11 12">
    <name type="scientific">Tetracentron sinense</name>
    <name type="common">Spur-leaf</name>
    <dbReference type="NCBI Taxonomy" id="13715"/>
    <lineage>
        <taxon>Eukaryota</taxon>
        <taxon>Viridiplantae</taxon>
        <taxon>Streptophyta</taxon>
        <taxon>Embryophyta</taxon>
        <taxon>Tracheophyta</taxon>
        <taxon>Spermatophyta</taxon>
        <taxon>Magnoliopsida</taxon>
        <taxon>Trochodendrales</taxon>
        <taxon>Trochodendraceae</taxon>
        <taxon>Tetracentron</taxon>
    </lineage>
</organism>
<evidence type="ECO:0000256" key="9">
    <source>
        <dbReference type="SAM" id="Phobius"/>
    </source>
</evidence>
<keyword evidence="2" id="KW-0433">Leucine-rich repeat</keyword>
<name>A0A835DGV4_TETSI</name>
<keyword evidence="4" id="KW-0732">Signal</keyword>
<keyword evidence="3 9" id="KW-0812">Transmembrane</keyword>
<dbReference type="OMA" id="NIWIPED"/>
<evidence type="ECO:0000256" key="1">
    <source>
        <dbReference type="ARBA" id="ARBA00004167"/>
    </source>
</evidence>
<dbReference type="Proteomes" id="UP000655225">
    <property type="component" value="Unassembled WGS sequence"/>
</dbReference>
<evidence type="ECO:0000259" key="10">
    <source>
        <dbReference type="Pfam" id="PF12819"/>
    </source>
</evidence>
<comment type="subcellular location">
    <subcellularLocation>
        <location evidence="1">Membrane</location>
        <topology evidence="1">Single-pass membrane protein</topology>
    </subcellularLocation>
</comment>
<evidence type="ECO:0000256" key="6">
    <source>
        <dbReference type="ARBA" id="ARBA00022989"/>
    </source>
</evidence>
<sequence>MQENLLRLSHRPGRATCFVVKVLGRPMGMTKLGQLQVPKRTPPYATIPTNTTRWVMIDCGAETSYIDQNGIQWRTDDEFIEAGENRIVNSSKYEVVVPQQMESLRIFTQKSKNCYSLPTTKDVRYLIRAGFYYGNYDEHYMPPEMILVIDRDQWDGVGTSIYRSVYREVIYTAKGNNVSVCLSQVSDYVPFISSLEAVPLLEDMYSGMTRDFMWFKSYRFHFGGSDVIRYPDDKYNRAWDPLNVSNMITVAADFTNLTSTAVDYPPESAFLKAIEARNSTYPISLSFEFDRSNRSNYVSLYYTEELVLQPNETRSFSIHVDGKDLGFTIRPRYQIGEGVRSTTSLLGNLKVVLYPLEESTLPPILSAIEIYTASPPLATTGVPQDDTVDGLAILMRTFKQLQGWTGDPCLPIYSQWDWLYCSYYDIDSPRVISLELSGYGLDGPLPKFDQMKALAFIDLSNNSLDGKIPSFLGKLPDLRTLDLSNNNFSGHVPRSVTKNKRNIIYNVTGNSLLHPRGSNKALIIGLAIGLPVGFVLVLVLVYYFYWRKQEARTAVTATELVYFGREAQTWPPAESRELTQPSTGPRNLLRHEGVGAYGDAKAGPASST</sequence>
<evidence type="ECO:0000256" key="8">
    <source>
        <dbReference type="SAM" id="MobiDB-lite"/>
    </source>
</evidence>
<protein>
    <recommendedName>
        <fullName evidence="10">Malectin-like domain-containing protein</fullName>
    </recommendedName>
</protein>
<dbReference type="PANTHER" id="PTHR45631:SF186">
    <property type="entry name" value="MALECTIN-LIKE DOMAIN-CONTAINING PROTEIN"/>
    <property type="match status" value="1"/>
</dbReference>
<keyword evidence="12" id="KW-1185">Reference proteome</keyword>
<evidence type="ECO:0000256" key="3">
    <source>
        <dbReference type="ARBA" id="ARBA00022692"/>
    </source>
</evidence>
<gene>
    <name evidence="11" type="ORF">HHK36_010902</name>
</gene>
<dbReference type="SUPFAM" id="SSF52058">
    <property type="entry name" value="L domain-like"/>
    <property type="match status" value="1"/>
</dbReference>
<evidence type="ECO:0000313" key="12">
    <source>
        <dbReference type="Proteomes" id="UP000655225"/>
    </source>
</evidence>
<dbReference type="InterPro" id="IPR024788">
    <property type="entry name" value="Malectin-like_Carb-bd_dom"/>
</dbReference>
<dbReference type="AlphaFoldDB" id="A0A835DGV4"/>
<evidence type="ECO:0000256" key="2">
    <source>
        <dbReference type="ARBA" id="ARBA00022614"/>
    </source>
</evidence>
<dbReference type="Gene3D" id="3.80.10.10">
    <property type="entry name" value="Ribonuclease Inhibitor"/>
    <property type="match status" value="1"/>
</dbReference>
<dbReference type="EMBL" id="JABCRI010000007">
    <property type="protein sequence ID" value="KAF8402811.1"/>
    <property type="molecule type" value="Genomic_DNA"/>
</dbReference>
<keyword evidence="5" id="KW-0677">Repeat</keyword>
<dbReference type="InterPro" id="IPR032675">
    <property type="entry name" value="LRR_dom_sf"/>
</dbReference>
<dbReference type="Pfam" id="PF12799">
    <property type="entry name" value="LRR_4"/>
    <property type="match status" value="1"/>
</dbReference>
<evidence type="ECO:0000256" key="7">
    <source>
        <dbReference type="ARBA" id="ARBA00023136"/>
    </source>
</evidence>
<feature type="region of interest" description="Disordered" evidence="8">
    <location>
        <begin position="572"/>
        <end position="608"/>
    </location>
</feature>
<proteinExistence type="predicted"/>
<dbReference type="FunFam" id="3.80.10.10:FF:000129">
    <property type="entry name" value="Leucine-rich repeat receptor-like kinase"/>
    <property type="match status" value="1"/>
</dbReference>
<dbReference type="PANTHER" id="PTHR45631">
    <property type="entry name" value="OS07G0107800 PROTEIN-RELATED"/>
    <property type="match status" value="1"/>
</dbReference>
<dbReference type="GO" id="GO:0016020">
    <property type="term" value="C:membrane"/>
    <property type="evidence" value="ECO:0007669"/>
    <property type="project" value="UniProtKB-SubCell"/>
</dbReference>
<comment type="caution">
    <text evidence="11">The sequence shown here is derived from an EMBL/GenBank/DDBJ whole genome shotgun (WGS) entry which is preliminary data.</text>
</comment>
<dbReference type="InterPro" id="IPR025875">
    <property type="entry name" value="Leu-rich_rpt_4"/>
</dbReference>
<dbReference type="Pfam" id="PF12819">
    <property type="entry name" value="Malectin_like"/>
    <property type="match status" value="1"/>
</dbReference>
<feature type="domain" description="Malectin-like" evidence="10">
    <location>
        <begin position="57"/>
        <end position="372"/>
    </location>
</feature>
<keyword evidence="7 9" id="KW-0472">Membrane</keyword>
<dbReference type="OrthoDB" id="2143199at2759"/>
<reference evidence="11 12" key="1">
    <citation type="submission" date="2020-04" db="EMBL/GenBank/DDBJ databases">
        <title>Plant Genome Project.</title>
        <authorList>
            <person name="Zhang R.-G."/>
        </authorList>
    </citation>
    <scope>NUCLEOTIDE SEQUENCE [LARGE SCALE GENOMIC DNA]</scope>
    <source>
        <strain evidence="11">YNK0</strain>
        <tissue evidence="11">Leaf</tissue>
    </source>
</reference>
<feature type="transmembrane region" description="Helical" evidence="9">
    <location>
        <begin position="521"/>
        <end position="545"/>
    </location>
</feature>
<accession>A0A835DGV4</accession>
<evidence type="ECO:0000256" key="4">
    <source>
        <dbReference type="ARBA" id="ARBA00022729"/>
    </source>
</evidence>